<dbReference type="InterPro" id="IPR020449">
    <property type="entry name" value="Tscrpt_reg_AraC-type_HTH"/>
</dbReference>
<sequence>MKSQPPIPLHGKELQDLGVELKTGTYIHEGMRHIHRDDHYVFLLLTEGEFVLEIDFIEWHMTAPALCFIAPGQVHRYIRQHPRSNGWFLFAAPGMVRGNCRDIFENYQRVQQQFPLPQSPAVFLSMPVLQHALEATGRLLKKQIVTSLAEGILGLFAAEIMQHDLSHTIANSRRQTITVKFRKLAKNKFRELKQVQQYAELLHITPLYLNECVKAVTGFPASHWIAEEVLLEARRLLYYTRLDAKQIAFELGYEDAAYFSRLFKKHTGMTPLAFRTQNHELSNDAH</sequence>
<dbReference type="Proteomes" id="UP000570474">
    <property type="component" value="Unassembled WGS sequence"/>
</dbReference>
<dbReference type="InterPro" id="IPR009057">
    <property type="entry name" value="Homeodomain-like_sf"/>
</dbReference>
<dbReference type="PROSITE" id="PS01124">
    <property type="entry name" value="HTH_ARAC_FAMILY_2"/>
    <property type="match status" value="1"/>
</dbReference>
<dbReference type="InterPro" id="IPR018060">
    <property type="entry name" value="HTH_AraC"/>
</dbReference>
<dbReference type="Pfam" id="PF02311">
    <property type="entry name" value="AraC_binding"/>
    <property type="match status" value="1"/>
</dbReference>
<dbReference type="SUPFAM" id="SSF51215">
    <property type="entry name" value="Regulatory protein AraC"/>
    <property type="match status" value="1"/>
</dbReference>
<reference evidence="5 6" key="1">
    <citation type="submission" date="2020-04" db="EMBL/GenBank/DDBJ databases">
        <authorList>
            <person name="Yin C."/>
        </authorList>
    </citation>
    <scope>NUCLEOTIDE SEQUENCE [LARGE SCALE GENOMIC DNA]</scope>
    <source>
        <strain evidence="5 6">Ae27</strain>
    </source>
</reference>
<dbReference type="AlphaFoldDB" id="A0A847RWC0"/>
<dbReference type="PANTHER" id="PTHR43280:SF32">
    <property type="entry name" value="TRANSCRIPTIONAL REGULATORY PROTEIN"/>
    <property type="match status" value="1"/>
</dbReference>
<dbReference type="SUPFAM" id="SSF46689">
    <property type="entry name" value="Homeodomain-like"/>
    <property type="match status" value="1"/>
</dbReference>
<keyword evidence="6" id="KW-1185">Reference proteome</keyword>
<dbReference type="InterPro" id="IPR037923">
    <property type="entry name" value="HTH-like"/>
</dbReference>
<name>A0A847RWC0_9BACT</name>
<dbReference type="RefSeq" id="WP_168873348.1">
    <property type="nucleotide sequence ID" value="NZ_JABAIA010000003.1"/>
</dbReference>
<dbReference type="EMBL" id="JABAIA010000003">
    <property type="protein sequence ID" value="NLR67383.1"/>
    <property type="molecule type" value="Genomic_DNA"/>
</dbReference>
<keyword evidence="1" id="KW-0805">Transcription regulation</keyword>
<dbReference type="Pfam" id="PF12833">
    <property type="entry name" value="HTH_18"/>
    <property type="match status" value="1"/>
</dbReference>
<evidence type="ECO:0000256" key="2">
    <source>
        <dbReference type="ARBA" id="ARBA00023125"/>
    </source>
</evidence>
<protein>
    <submittedName>
        <fullName evidence="5">AraC family transcriptional regulator</fullName>
    </submittedName>
</protein>
<evidence type="ECO:0000313" key="5">
    <source>
        <dbReference type="EMBL" id="NLR67383.1"/>
    </source>
</evidence>
<accession>A0A847RWC0</accession>
<evidence type="ECO:0000259" key="4">
    <source>
        <dbReference type="PROSITE" id="PS01124"/>
    </source>
</evidence>
<organism evidence="5 6">
    <name type="scientific">Chitinophaga varians</name>
    <dbReference type="NCBI Taxonomy" id="2202339"/>
    <lineage>
        <taxon>Bacteria</taxon>
        <taxon>Pseudomonadati</taxon>
        <taxon>Bacteroidota</taxon>
        <taxon>Chitinophagia</taxon>
        <taxon>Chitinophagales</taxon>
        <taxon>Chitinophagaceae</taxon>
        <taxon>Chitinophaga</taxon>
    </lineage>
</organism>
<dbReference type="PANTHER" id="PTHR43280">
    <property type="entry name" value="ARAC-FAMILY TRANSCRIPTIONAL REGULATOR"/>
    <property type="match status" value="1"/>
</dbReference>
<keyword evidence="3" id="KW-0804">Transcription</keyword>
<keyword evidence="2" id="KW-0238">DNA-binding</keyword>
<evidence type="ECO:0000256" key="3">
    <source>
        <dbReference type="ARBA" id="ARBA00023163"/>
    </source>
</evidence>
<gene>
    <name evidence="5" type="ORF">HGH92_23975</name>
</gene>
<dbReference type="SMART" id="SM00342">
    <property type="entry name" value="HTH_ARAC"/>
    <property type="match status" value="1"/>
</dbReference>
<proteinExistence type="predicted"/>
<dbReference type="GO" id="GO:0043565">
    <property type="term" value="F:sequence-specific DNA binding"/>
    <property type="evidence" value="ECO:0007669"/>
    <property type="project" value="InterPro"/>
</dbReference>
<comment type="caution">
    <text evidence="5">The sequence shown here is derived from an EMBL/GenBank/DDBJ whole genome shotgun (WGS) entry which is preliminary data.</text>
</comment>
<dbReference type="Gene3D" id="1.10.10.60">
    <property type="entry name" value="Homeodomain-like"/>
    <property type="match status" value="1"/>
</dbReference>
<feature type="domain" description="HTH araC/xylS-type" evidence="4">
    <location>
        <begin position="179"/>
        <end position="277"/>
    </location>
</feature>
<dbReference type="GO" id="GO:0003700">
    <property type="term" value="F:DNA-binding transcription factor activity"/>
    <property type="evidence" value="ECO:0007669"/>
    <property type="project" value="InterPro"/>
</dbReference>
<evidence type="ECO:0000256" key="1">
    <source>
        <dbReference type="ARBA" id="ARBA00023015"/>
    </source>
</evidence>
<dbReference type="InterPro" id="IPR003313">
    <property type="entry name" value="AraC-bd"/>
</dbReference>
<evidence type="ECO:0000313" key="6">
    <source>
        <dbReference type="Proteomes" id="UP000570474"/>
    </source>
</evidence>
<dbReference type="PRINTS" id="PR00032">
    <property type="entry name" value="HTHARAC"/>
</dbReference>